<keyword evidence="1" id="KW-1185">Reference proteome</keyword>
<organism evidence="1 2">
    <name type="scientific">Nicotiana tabacum</name>
    <name type="common">Common tobacco</name>
    <dbReference type="NCBI Taxonomy" id="4097"/>
    <lineage>
        <taxon>Eukaryota</taxon>
        <taxon>Viridiplantae</taxon>
        <taxon>Streptophyta</taxon>
        <taxon>Embryophyta</taxon>
        <taxon>Tracheophyta</taxon>
        <taxon>Spermatophyta</taxon>
        <taxon>Magnoliopsida</taxon>
        <taxon>eudicotyledons</taxon>
        <taxon>Gunneridae</taxon>
        <taxon>Pentapetalae</taxon>
        <taxon>asterids</taxon>
        <taxon>lamiids</taxon>
        <taxon>Solanales</taxon>
        <taxon>Solanaceae</taxon>
        <taxon>Nicotianoideae</taxon>
        <taxon>Nicotianeae</taxon>
        <taxon>Nicotiana</taxon>
    </lineage>
</organism>
<sequence length="874" mass="99064">MHDFIMAEDSELWDVICDGPYIPTKALAKLPLSMPKTRKEYTDADRKVVEKNFRAKKILVCGIAPDEYNRISACEDAKEILEALQTTHEGTTQVKQSKIYMLTIEWSEEMEGMLKRGSSSKPKNYDLCHKCGKPGHFIKDCPLLKQEYSKYNLEKAAKRNLVHDKDFKRRRFADNVVKQALTAWGDSSSESEDEIDAGDSSMMAVQSEENEYNSIFALMAQSDDDEDDNNSEDALTLELGEVEQTRDDLVVCVVDLKETICELEKEKSILTKKIANIEHERDDLVVVVVDHKETIENFRKEREALMKRLTEIEEERDDLLVVIADLRETIEGLGTESKLGYSGKGKEIASEEHIRLGNKLKAVRTKAITSMYANNGGNRLGIGFQREKTPYNPHNKYFTVPDNWLCTHYGNNGHFKENCQARVQSLQKNKVFAKNGTVKESSQQCLLSVSQICDKENTVEFLSKICTVTNLVTSEVKTRARKLLSSKQINSEGPGPWSAHSKFKVEKVCDACAREKHVKYSFKYKKDVSTSKPLDLLHMDLCGRMRVQSRGGKRYIFLIVDDYSRFTWNLFLRTKDETFEVFVAFVKKIQTKCVEKSVHVIFDVSYPSCEKSSKDDQDGEPLLVPDEVINMTNGKADMMSQEKEPSGDNAASSSMEPSTSITTNEAEERVVDVVHDTPLVPERRTQENQLNIPTSSTNEPQMSNWKHKSSHPLDNIITPLDSRVQSRSKARNSLAFSAFLSQIESKMKKSTKGTFICQQKYIKELLKRFDMEASKVIDTPITRATRLDMDETGSPLNQTMYRGIIGSLLYLTTTVFSVGLCYLVDMKNTYGMAPFLGSCLISWGTMKQNSVALSTIEVEYIVAASCCAQLLWIK</sequence>
<evidence type="ECO:0000313" key="2">
    <source>
        <dbReference type="RefSeq" id="XP_075099333.1"/>
    </source>
</evidence>
<reference evidence="2" key="2">
    <citation type="submission" date="2025-08" db="UniProtKB">
        <authorList>
            <consortium name="RefSeq"/>
        </authorList>
    </citation>
    <scope>IDENTIFICATION</scope>
    <source>
        <tissue evidence="2">Leaf</tissue>
    </source>
</reference>
<protein>
    <submittedName>
        <fullName evidence="2">Uncharacterized protein LOC142176148</fullName>
    </submittedName>
</protein>
<name>A0AC58TQ37_TOBAC</name>
<evidence type="ECO:0000313" key="1">
    <source>
        <dbReference type="Proteomes" id="UP000790787"/>
    </source>
</evidence>
<reference evidence="1" key="1">
    <citation type="journal article" date="2014" name="Nat. Commun.">
        <title>The tobacco genome sequence and its comparison with those of tomato and potato.</title>
        <authorList>
            <person name="Sierro N."/>
            <person name="Battey J.N."/>
            <person name="Ouadi S."/>
            <person name="Bakaher N."/>
            <person name="Bovet L."/>
            <person name="Willig A."/>
            <person name="Goepfert S."/>
            <person name="Peitsch M.C."/>
            <person name="Ivanov N.V."/>
        </authorList>
    </citation>
    <scope>NUCLEOTIDE SEQUENCE [LARGE SCALE GENOMIC DNA]</scope>
</reference>
<dbReference type="Proteomes" id="UP000790787">
    <property type="component" value="Chromosome 22"/>
</dbReference>
<gene>
    <name evidence="2" type="primary">LOC142176148</name>
</gene>
<accession>A0AC58TQ37</accession>
<dbReference type="RefSeq" id="XP_075099333.1">
    <property type="nucleotide sequence ID" value="XM_075243232.1"/>
</dbReference>
<proteinExistence type="predicted"/>